<dbReference type="Gene3D" id="2.40.170.20">
    <property type="entry name" value="TonB-dependent receptor, beta-barrel domain"/>
    <property type="match status" value="1"/>
</dbReference>
<dbReference type="InterPro" id="IPR012910">
    <property type="entry name" value="Plug_dom"/>
</dbReference>
<dbReference type="Gene3D" id="2.170.130.10">
    <property type="entry name" value="TonB-dependent receptor, plug domain"/>
    <property type="match status" value="1"/>
</dbReference>
<evidence type="ECO:0000259" key="13">
    <source>
        <dbReference type="Pfam" id="PF07715"/>
    </source>
</evidence>
<dbReference type="SUPFAM" id="SSF56935">
    <property type="entry name" value="Porins"/>
    <property type="match status" value="1"/>
</dbReference>
<gene>
    <name evidence="14" type="ORF">HK17_05250</name>
</gene>
<dbReference type="Pfam" id="PF07715">
    <property type="entry name" value="Plug"/>
    <property type="match status" value="1"/>
</dbReference>
<feature type="chain" id="PRO_5012197179" evidence="11">
    <location>
        <begin position="30"/>
        <end position="772"/>
    </location>
</feature>
<dbReference type="Pfam" id="PF00593">
    <property type="entry name" value="TonB_dep_Rec_b-barrel"/>
    <property type="match status" value="1"/>
</dbReference>
<evidence type="ECO:0000256" key="11">
    <source>
        <dbReference type="SAM" id="SignalP"/>
    </source>
</evidence>
<dbReference type="PANTHER" id="PTHR30069:SF49">
    <property type="entry name" value="OUTER MEMBRANE PROTEIN C"/>
    <property type="match status" value="1"/>
</dbReference>
<dbReference type="InterPro" id="IPR037066">
    <property type="entry name" value="Plug_dom_sf"/>
</dbReference>
<evidence type="ECO:0000256" key="7">
    <source>
        <dbReference type="ARBA" id="ARBA00023237"/>
    </source>
</evidence>
<organism evidence="14 15">
    <name type="scientific">Acetobacter indonesiensis</name>
    <dbReference type="NCBI Taxonomy" id="104101"/>
    <lineage>
        <taxon>Bacteria</taxon>
        <taxon>Pseudomonadati</taxon>
        <taxon>Pseudomonadota</taxon>
        <taxon>Alphaproteobacteria</taxon>
        <taxon>Acetobacterales</taxon>
        <taxon>Acetobacteraceae</taxon>
        <taxon>Acetobacter</taxon>
    </lineage>
</organism>
<feature type="domain" description="TonB-dependent receptor-like beta-barrel" evidence="12">
    <location>
        <begin position="271"/>
        <end position="731"/>
    </location>
</feature>
<evidence type="ECO:0000259" key="12">
    <source>
        <dbReference type="Pfam" id="PF00593"/>
    </source>
</evidence>
<keyword evidence="2 8" id="KW-0813">Transport</keyword>
<dbReference type="InterPro" id="IPR039426">
    <property type="entry name" value="TonB-dep_rcpt-like"/>
</dbReference>
<keyword evidence="4 8" id="KW-0812">Transmembrane</keyword>
<sequence length="772" mass="83597">MITLLNPRRVPAWAWVIATACVAPYTSHALGQTASQTSTPTSSPASSQTSGQTTAQTSAPGGVTTQVASAQTSGSSHPVSSPVVNLPRLDISTSEEEETSLSDAPLTASSPDASSLRMSRLSSPDASSLFRNQPGFSSYGGGRLANLPVLNGMADDRVATIVDGVRIAPACPNHMNPALSYIDPDSVKTATSIAGLTPVSTGGDSIGGTIDVERADPRFARKGKILVTGRVRGTYRSNGAGYGASGAMTVANHLLSIRYEASYDQSSNYQGGAGMGTVHSTSYLTYNHAVTVGLHKDNHLLSVTVGQQDTPREAFANQYMDMTNNRSTFVNGKYTGSFDWGELEARGYWQRITHAMDMLADKGGHSATTGMPMNNDSRLAGYSLKATIPLAPAHTLKLGSSFDHAGLNDWWPALQGSMMMGPNTYHNINNGHRDRLGHYAEWEAHWTPRVSTLLGFRNDLIMMNTGDVAPYSWTGMMNMTDAMAARAFNARNRGRTDVNFDVTAMARWQMTDSLTIEGGYARKSRAPNLYERYAWGMGSMSSSMIGWFGDGNGYVGNMDLKSEIANTASFTLDWHDPTAAGRWGLKVQPYYSYIHNYINVVQLRTFTNGHHLLQFANHNAQTYGINASGHYTLWNTPRFGKGEVTGVLNWVRGQDDVTHSGLYHMMPLNGTVAVHETVGPWTGRVEMNFVKPKDTVDWLRGEPRTAGYALLNLGGSYTWKMLTLDAGIDNVLNQPYYLPLGGLSLGDTRYIGTTRALPGMGRSFNLSLSASF</sequence>
<dbReference type="GO" id="GO:0015344">
    <property type="term" value="F:siderophore uptake transmembrane transporter activity"/>
    <property type="evidence" value="ECO:0007669"/>
    <property type="project" value="TreeGrafter"/>
</dbReference>
<evidence type="ECO:0000256" key="1">
    <source>
        <dbReference type="ARBA" id="ARBA00004571"/>
    </source>
</evidence>
<evidence type="ECO:0000256" key="3">
    <source>
        <dbReference type="ARBA" id="ARBA00022452"/>
    </source>
</evidence>
<comment type="subcellular location">
    <subcellularLocation>
        <location evidence="1 8">Cell outer membrane</location>
        <topology evidence="1 8">Multi-pass membrane protein</topology>
    </subcellularLocation>
</comment>
<accession>A0A252AUM6</accession>
<evidence type="ECO:0000256" key="2">
    <source>
        <dbReference type="ARBA" id="ARBA00022448"/>
    </source>
</evidence>
<reference evidence="15" key="1">
    <citation type="submission" date="2014-06" db="EMBL/GenBank/DDBJ databases">
        <authorList>
            <person name="Winans N.J."/>
            <person name="Newell P.D."/>
            <person name="Douglas A.E."/>
        </authorList>
    </citation>
    <scope>NUCLEOTIDE SEQUENCE [LARGE SCALE GENOMIC DNA]</scope>
</reference>
<dbReference type="AlphaFoldDB" id="A0A252AUM6"/>
<evidence type="ECO:0000256" key="6">
    <source>
        <dbReference type="ARBA" id="ARBA00023136"/>
    </source>
</evidence>
<feature type="compositionally biased region" description="Polar residues" evidence="10">
    <location>
        <begin position="107"/>
        <end position="126"/>
    </location>
</feature>
<evidence type="ECO:0000256" key="4">
    <source>
        <dbReference type="ARBA" id="ARBA00022692"/>
    </source>
</evidence>
<keyword evidence="6 8" id="KW-0472">Membrane</keyword>
<dbReference type="GO" id="GO:0044718">
    <property type="term" value="P:siderophore transmembrane transport"/>
    <property type="evidence" value="ECO:0007669"/>
    <property type="project" value="TreeGrafter"/>
</dbReference>
<evidence type="ECO:0000256" key="8">
    <source>
        <dbReference type="PROSITE-ProRule" id="PRU01360"/>
    </source>
</evidence>
<feature type="compositionally biased region" description="Low complexity" evidence="10">
    <location>
        <begin position="73"/>
        <end position="87"/>
    </location>
</feature>
<proteinExistence type="inferred from homology"/>
<dbReference type="RefSeq" id="WP_086659333.1">
    <property type="nucleotide sequence ID" value="NZ_JBJJWX010000001.1"/>
</dbReference>
<dbReference type="InterPro" id="IPR036942">
    <property type="entry name" value="Beta-barrel_TonB_sf"/>
</dbReference>
<comment type="caution">
    <text evidence="14">The sequence shown here is derived from an EMBL/GenBank/DDBJ whole genome shotgun (WGS) entry which is preliminary data.</text>
</comment>
<evidence type="ECO:0000256" key="5">
    <source>
        <dbReference type="ARBA" id="ARBA00023077"/>
    </source>
</evidence>
<protein>
    <submittedName>
        <fullName evidence="14">IMP dehydrogenase</fullName>
    </submittedName>
</protein>
<keyword evidence="7 8" id="KW-0998">Cell outer membrane</keyword>
<feature type="domain" description="TonB-dependent receptor plug" evidence="13">
    <location>
        <begin position="117"/>
        <end position="209"/>
    </location>
</feature>
<name>A0A252AUM6_9PROT</name>
<evidence type="ECO:0000313" key="14">
    <source>
        <dbReference type="EMBL" id="OUI94026.1"/>
    </source>
</evidence>
<feature type="compositionally biased region" description="Low complexity" evidence="10">
    <location>
        <begin position="33"/>
        <end position="60"/>
    </location>
</feature>
<dbReference type="InterPro" id="IPR000531">
    <property type="entry name" value="Beta-barrel_TonB"/>
</dbReference>
<comment type="similarity">
    <text evidence="8 9">Belongs to the TonB-dependent receptor family.</text>
</comment>
<dbReference type="EMBL" id="JOPA01000018">
    <property type="protein sequence ID" value="OUI94026.1"/>
    <property type="molecule type" value="Genomic_DNA"/>
</dbReference>
<evidence type="ECO:0000256" key="10">
    <source>
        <dbReference type="SAM" id="MobiDB-lite"/>
    </source>
</evidence>
<keyword evidence="3 8" id="KW-1134">Transmembrane beta strand</keyword>
<dbReference type="Proteomes" id="UP000194641">
    <property type="component" value="Unassembled WGS sequence"/>
</dbReference>
<evidence type="ECO:0000313" key="15">
    <source>
        <dbReference type="Proteomes" id="UP000194641"/>
    </source>
</evidence>
<feature type="signal peptide" evidence="11">
    <location>
        <begin position="1"/>
        <end position="29"/>
    </location>
</feature>
<dbReference type="GO" id="GO:0009279">
    <property type="term" value="C:cell outer membrane"/>
    <property type="evidence" value="ECO:0007669"/>
    <property type="project" value="UniProtKB-SubCell"/>
</dbReference>
<dbReference type="PANTHER" id="PTHR30069">
    <property type="entry name" value="TONB-DEPENDENT OUTER MEMBRANE RECEPTOR"/>
    <property type="match status" value="1"/>
</dbReference>
<evidence type="ECO:0000256" key="9">
    <source>
        <dbReference type="RuleBase" id="RU003357"/>
    </source>
</evidence>
<feature type="compositionally biased region" description="Polar residues" evidence="10">
    <location>
        <begin position="63"/>
        <end position="72"/>
    </location>
</feature>
<keyword evidence="11" id="KW-0732">Signal</keyword>
<keyword evidence="5 9" id="KW-0798">TonB box</keyword>
<dbReference type="PROSITE" id="PS52016">
    <property type="entry name" value="TONB_DEPENDENT_REC_3"/>
    <property type="match status" value="1"/>
</dbReference>
<feature type="region of interest" description="Disordered" evidence="10">
    <location>
        <begin position="33"/>
        <end position="126"/>
    </location>
</feature>